<dbReference type="AlphaFoldDB" id="A0A1V9ETV2"/>
<evidence type="ECO:0000313" key="2">
    <source>
        <dbReference type="Proteomes" id="UP000192610"/>
    </source>
</evidence>
<dbReference type="EMBL" id="LVXG01000015">
    <property type="protein sequence ID" value="OQP49334.1"/>
    <property type="molecule type" value="Genomic_DNA"/>
</dbReference>
<dbReference type="Proteomes" id="UP000192610">
    <property type="component" value="Unassembled WGS sequence"/>
</dbReference>
<name>A0A1V9ETV2_9BACT</name>
<reference evidence="2" key="1">
    <citation type="submission" date="2016-04" db="EMBL/GenBank/DDBJ databases">
        <authorList>
            <person name="Chen L."/>
            <person name="Zhuang W."/>
            <person name="Wang G."/>
        </authorList>
    </citation>
    <scope>NUCLEOTIDE SEQUENCE [LARGE SCALE GENOMIC DNA]</scope>
    <source>
        <strain evidence="2">17621</strain>
    </source>
</reference>
<organism evidence="1 2">
    <name type="scientific">Niastella yeongjuensis</name>
    <dbReference type="NCBI Taxonomy" id="354355"/>
    <lineage>
        <taxon>Bacteria</taxon>
        <taxon>Pseudomonadati</taxon>
        <taxon>Bacteroidota</taxon>
        <taxon>Chitinophagia</taxon>
        <taxon>Chitinophagales</taxon>
        <taxon>Chitinophagaceae</taxon>
        <taxon>Niastella</taxon>
    </lineage>
</organism>
<accession>A0A1V9ETV2</accession>
<comment type="caution">
    <text evidence="1">The sequence shown here is derived from an EMBL/GenBank/DDBJ whole genome shotgun (WGS) entry which is preliminary data.</text>
</comment>
<evidence type="ECO:0008006" key="3">
    <source>
        <dbReference type="Google" id="ProtNLM"/>
    </source>
</evidence>
<dbReference type="Pfam" id="PF13835">
    <property type="entry name" value="DUF4194"/>
    <property type="match status" value="1"/>
</dbReference>
<gene>
    <name evidence="1" type="ORF">A4H97_28765</name>
</gene>
<dbReference type="STRING" id="354355.SAMN05660816_06094"/>
<sequence>MSAQQRILPYTSVFIKLLKGPVEYVEKTTWEKLIQYKVELTGFLLQLGLALVLDEQDGYAYLKHYPFEEDENPVSWIQRRALTYEESVMLVLLREMMAEFEVGEATNRELIKKRREIKEYAELFFKENASRVKFLKEIDRLIDKAEENGFLDKTEANELADEQKFRIKKIIKAKVSSEELDHFYQQLVRVKEEKENKGEQDQLEEQMLKVES</sequence>
<dbReference type="InterPro" id="IPR025449">
    <property type="entry name" value="JetB"/>
</dbReference>
<proteinExistence type="predicted"/>
<keyword evidence="2" id="KW-1185">Reference proteome</keyword>
<dbReference type="OrthoDB" id="369102at2"/>
<dbReference type="RefSeq" id="WP_081200321.1">
    <property type="nucleotide sequence ID" value="NZ_FOCZ01000017.1"/>
</dbReference>
<evidence type="ECO:0000313" key="1">
    <source>
        <dbReference type="EMBL" id="OQP49334.1"/>
    </source>
</evidence>
<protein>
    <recommendedName>
        <fullName evidence="3">DUF4194 domain-containing protein</fullName>
    </recommendedName>
</protein>